<reference evidence="2" key="1">
    <citation type="journal article" date="2020" name="bioRxiv">
        <title>Comparative genomics of Chlamydomonas.</title>
        <authorList>
            <person name="Craig R.J."/>
            <person name="Hasan A.R."/>
            <person name="Ness R.W."/>
            <person name="Keightley P.D."/>
        </authorList>
    </citation>
    <scope>NUCLEOTIDE SEQUENCE</scope>
    <source>
        <strain evidence="2">SAG 7.73</strain>
    </source>
</reference>
<sequence length="824" mass="79604">MDPFETPASNAYAAAADDRPATRSGGSRSRPASYVGRCSGLLPAAPQASSALPGSRAISNVAGGVIDGAGGLFSPGPQPSPGGDLGSLASAGASPGGGYGMVRPPTFGRTSGDPGGARTPTVHPDFLVARGRLGALDTLGSLGLPGEEDGTEFEPLGLDEVEQPVEPLSPVRASSSLSSKPAHDAGPSAGRMPAPPAVKSPGAGAGAFSGGGVASGPQSFRKMVSFTASLGPTASGEGVSRHEPVAGNSGAAAASSGTTNTSGSPVAAQPPVSPGTGGSPGAGDLSVAVFDVASLMAEAAADDGGRASLLDPSKPAVRRLLPPLWHASQAVCEPPVRTTSGGLALSSCNSGVVGAGDGTGNNSRANSRAASLNNPPGYTSQAAADMRALLEFSVTSPNATSYGDADTAEAALALGLLLQQSPPAGSAFHSELAAAAAAMAMQTSPGRAASRAPSGTAAMLGGGMFSNSARRSLPPMEGSRFASATGLTTGELGDVDVEPGVTGLMGRLAALSGPGAAGGTGASGSGVSGGGCALYRATTEGLEYVHETVAVRGRISSGNNGCGTSSCGAGGRSAATSGGVPTAAAAAAGGDEWPAAAEFPLGGPLRRSETASGALVPSSSGGGGVSQFRLPGGMVGATTAARLLSGTPAFIAAASGTGSGCEAATGAAPALESMRGRSFVMSARQRALLCQFQDAAAGGAAGAAAAASTSSFGGAIDDDDAQQQQPAHQRLTQPQLLPPDGLLHSNSAFAAMTPGESSRFPQRPPSSALPAGGSLLSPVGGVAADRARPPSWCAPGASPHPAGPSGLPLPPIQDTRARAAAERR</sequence>
<feature type="compositionally biased region" description="Polar residues" evidence="1">
    <location>
        <begin position="726"/>
        <end position="735"/>
    </location>
</feature>
<feature type="region of interest" description="Disordered" evidence="1">
    <location>
        <begin position="72"/>
        <end position="123"/>
    </location>
</feature>
<feature type="region of interest" description="Disordered" evidence="1">
    <location>
        <begin position="166"/>
        <end position="204"/>
    </location>
</feature>
<dbReference type="Proteomes" id="UP000650467">
    <property type="component" value="Unassembled WGS sequence"/>
</dbReference>
<feature type="compositionally biased region" description="Basic and acidic residues" evidence="1">
    <location>
        <begin position="815"/>
        <end position="824"/>
    </location>
</feature>
<feature type="compositionally biased region" description="Low complexity" evidence="1">
    <location>
        <begin position="765"/>
        <end position="778"/>
    </location>
</feature>
<accession>A0A835TGX2</accession>
<feature type="region of interest" description="Disordered" evidence="1">
    <location>
        <begin position="231"/>
        <end position="280"/>
    </location>
</feature>
<keyword evidence="3" id="KW-1185">Reference proteome</keyword>
<comment type="caution">
    <text evidence="2">The sequence shown here is derived from an EMBL/GenBank/DDBJ whole genome shotgun (WGS) entry which is preliminary data.</text>
</comment>
<dbReference type="AlphaFoldDB" id="A0A835TGX2"/>
<feature type="region of interest" description="Disordered" evidence="1">
    <location>
        <begin position="1"/>
        <end position="40"/>
    </location>
</feature>
<evidence type="ECO:0000313" key="3">
    <source>
        <dbReference type="Proteomes" id="UP000650467"/>
    </source>
</evidence>
<feature type="compositionally biased region" description="Low complexity" evidence="1">
    <location>
        <begin position="794"/>
        <end position="806"/>
    </location>
</feature>
<protein>
    <submittedName>
        <fullName evidence="2">Uncharacterized protein</fullName>
    </submittedName>
</protein>
<feature type="compositionally biased region" description="Low complexity" evidence="1">
    <location>
        <begin position="1"/>
        <end position="15"/>
    </location>
</feature>
<dbReference type="OrthoDB" id="10663445at2759"/>
<feature type="region of interest" description="Disordered" evidence="1">
    <location>
        <begin position="713"/>
        <end position="824"/>
    </location>
</feature>
<name>A0A835TGX2_CHLIN</name>
<organism evidence="2 3">
    <name type="scientific">Chlamydomonas incerta</name>
    <dbReference type="NCBI Taxonomy" id="51695"/>
    <lineage>
        <taxon>Eukaryota</taxon>
        <taxon>Viridiplantae</taxon>
        <taxon>Chlorophyta</taxon>
        <taxon>core chlorophytes</taxon>
        <taxon>Chlorophyceae</taxon>
        <taxon>CS clade</taxon>
        <taxon>Chlamydomonadales</taxon>
        <taxon>Chlamydomonadaceae</taxon>
        <taxon>Chlamydomonas</taxon>
    </lineage>
</organism>
<dbReference type="EMBL" id="JAEHOC010000010">
    <property type="protein sequence ID" value="KAG2438051.1"/>
    <property type="molecule type" value="Genomic_DNA"/>
</dbReference>
<proteinExistence type="predicted"/>
<evidence type="ECO:0000256" key="1">
    <source>
        <dbReference type="SAM" id="MobiDB-lite"/>
    </source>
</evidence>
<gene>
    <name evidence="2" type="ORF">HXX76_005662</name>
</gene>
<feature type="compositionally biased region" description="Low complexity" evidence="1">
    <location>
        <begin position="246"/>
        <end position="264"/>
    </location>
</feature>
<evidence type="ECO:0000313" key="2">
    <source>
        <dbReference type="EMBL" id="KAG2438051.1"/>
    </source>
</evidence>